<dbReference type="EMBL" id="MTKT01001633">
    <property type="protein sequence ID" value="OWM84294.1"/>
    <property type="molecule type" value="Genomic_DNA"/>
</dbReference>
<reference evidence="2" key="1">
    <citation type="journal article" date="2017" name="Plant J.">
        <title>The pomegranate (Punica granatum L.) genome and the genomics of punicalagin biosynthesis.</title>
        <authorList>
            <person name="Qin G."/>
            <person name="Xu C."/>
            <person name="Ming R."/>
            <person name="Tang H."/>
            <person name="Guyot R."/>
            <person name="Kramer E.M."/>
            <person name="Hu Y."/>
            <person name="Yi X."/>
            <person name="Qi Y."/>
            <person name="Xu X."/>
            <person name="Gao Z."/>
            <person name="Pan H."/>
            <person name="Jian J."/>
            <person name="Tian Y."/>
            <person name="Yue Z."/>
            <person name="Xu Y."/>
        </authorList>
    </citation>
    <scope>NUCLEOTIDE SEQUENCE [LARGE SCALE GENOMIC DNA]</scope>
    <source>
        <strain evidence="2">cv. Dabenzi</strain>
    </source>
</reference>
<comment type="caution">
    <text evidence="1">The sequence shown here is derived from an EMBL/GenBank/DDBJ whole genome shotgun (WGS) entry which is preliminary data.</text>
</comment>
<dbReference type="GO" id="GO:0003899">
    <property type="term" value="F:DNA-directed RNA polymerase activity"/>
    <property type="evidence" value="ECO:0007669"/>
    <property type="project" value="InterPro"/>
</dbReference>
<evidence type="ECO:0000313" key="2">
    <source>
        <dbReference type="Proteomes" id="UP000197138"/>
    </source>
</evidence>
<gene>
    <name evidence="1" type="ORF">CDL15_Pgr027063</name>
</gene>
<dbReference type="InterPro" id="IPR037034">
    <property type="entry name" value="RNA_pol_Rpb2_2_sf"/>
</dbReference>
<dbReference type="AlphaFoldDB" id="A0A218XH92"/>
<evidence type="ECO:0000313" key="1">
    <source>
        <dbReference type="EMBL" id="OWM84294.1"/>
    </source>
</evidence>
<protein>
    <submittedName>
        <fullName evidence="1">Uncharacterized protein</fullName>
    </submittedName>
</protein>
<dbReference type="SUPFAM" id="SSF64484">
    <property type="entry name" value="beta and beta-prime subunits of DNA dependent RNA-polymerase"/>
    <property type="match status" value="1"/>
</dbReference>
<organism evidence="1 2">
    <name type="scientific">Punica granatum</name>
    <name type="common">Pomegranate</name>
    <dbReference type="NCBI Taxonomy" id="22663"/>
    <lineage>
        <taxon>Eukaryota</taxon>
        <taxon>Viridiplantae</taxon>
        <taxon>Streptophyta</taxon>
        <taxon>Embryophyta</taxon>
        <taxon>Tracheophyta</taxon>
        <taxon>Spermatophyta</taxon>
        <taxon>Magnoliopsida</taxon>
        <taxon>eudicotyledons</taxon>
        <taxon>Gunneridae</taxon>
        <taxon>Pentapetalae</taxon>
        <taxon>rosids</taxon>
        <taxon>malvids</taxon>
        <taxon>Myrtales</taxon>
        <taxon>Lythraceae</taxon>
        <taxon>Punica</taxon>
    </lineage>
</organism>
<dbReference type="Proteomes" id="UP000197138">
    <property type="component" value="Unassembled WGS sequence"/>
</dbReference>
<dbReference type="GO" id="GO:0003677">
    <property type="term" value="F:DNA binding"/>
    <property type="evidence" value="ECO:0007669"/>
    <property type="project" value="InterPro"/>
</dbReference>
<proteinExistence type="predicted"/>
<dbReference type="Gene3D" id="3.90.1110.10">
    <property type="entry name" value="RNA polymerase Rpb2, domain 2"/>
    <property type="match status" value="1"/>
</dbReference>
<accession>A0A218XH92</accession>
<sequence>MESIDECFNSYLFPTLGGTRVGNKVKAWFLAYMVKCLLEAHTSRWKCDSKDDFKNKDLDRAGVLIERELRLQFSVFGGK</sequence>
<dbReference type="GO" id="GO:0006351">
    <property type="term" value="P:DNA-templated transcription"/>
    <property type="evidence" value="ECO:0007669"/>
    <property type="project" value="InterPro"/>
</dbReference>
<name>A0A218XH92_PUNGR</name>